<dbReference type="Gene3D" id="3.30.40.10">
    <property type="entry name" value="Zinc/RING finger domain, C3HC4 (zinc finger)"/>
    <property type="match status" value="1"/>
</dbReference>
<keyword evidence="3" id="KW-0963">Cytoplasm</keyword>
<feature type="coiled-coil region" evidence="9">
    <location>
        <begin position="640"/>
        <end position="725"/>
    </location>
</feature>
<keyword evidence="5" id="KW-0677">Repeat</keyword>
<feature type="zinc finger region" description="C3H1-type" evidence="8">
    <location>
        <begin position="74"/>
        <end position="98"/>
    </location>
</feature>
<sequence length="783" mass="88130">MPSESKPLLTTPTEKPNHYSYLKEFRVEQCALFLQHKCSQHRPFSCFNWHFHNQKRRRPVRKRDGTFNYSADNYCSRYDETTGLCPDGDECPFLHRTAGDTERRYHLRYYKTCLCVYDTDGRGYCVKNGPHCAFAHGNHDLRPPVYDIKELQALEIVESANSSTNNNGPNVLDKERNTMSEDPKWQDTAYILAHYKTEACKRPPRLCRQGYACPHFHNIRDKRRNPRIYKYRSTPCPNVKHGDEWGEPTSCENGDTCIYCHTRTEQQFHPEIYKSSKCNDVQQSGYCPRGAFCAFAHLDEEMTIVRDMAVALENGKSLSEILENLNIGKHENSSKNEDDGNQDTSDTDDLTETDTISSNVSDSSLSKAPGAQLSNHQSMRLESLVFSNTQQEEQDARKANLIRKELVAVETDPLLDPIERAERKQSLYEAYSNLSNTNSTNPNGICLSNNNNSLSLSPLSSHFRYNNDAMDSVLGTSTNDLQLDDPTLPLTDFEKCSLKNSISAGLQSSGILCPTAPINIPSSLNEPNTTQLNHFSPVTSPLMNSGFLPSRFQDQIEVMSLFYSSRGSPFLNQTPTLSNITNNNTNTKLNAVNTQFRTASPLYEFSISPSPVVGSSNIISRPALPLVNNFSVTNSAFNSEDKVKNAADLLRRETESLQRRLNITEQQRDEAVAQAKDLKKEVDLLQGSPYLHGLRRISELKNLSLSALKSLQSQLKNDLEEIEKVLYLQTATKCILCEENNRSITLGPCNHFVLCHSCAPTQKLCPYCHTAIATQTSSVSVSS</sequence>
<accession>A0AAN9T982</accession>
<feature type="domain" description="C3H1-type" evidence="12">
    <location>
        <begin position="74"/>
        <end position="98"/>
    </location>
</feature>
<dbReference type="AlphaFoldDB" id="A0AAN9T982"/>
<dbReference type="InterPro" id="IPR040594">
    <property type="entry name" value="UNK_Znf_1"/>
</dbReference>
<dbReference type="InterPro" id="IPR001841">
    <property type="entry name" value="Znf_RING"/>
</dbReference>
<dbReference type="InterPro" id="IPR057296">
    <property type="entry name" value="UNK_Znf_5"/>
</dbReference>
<dbReference type="Pfam" id="PF13920">
    <property type="entry name" value="zf-C3HC4_3"/>
    <property type="match status" value="1"/>
</dbReference>
<dbReference type="Proteomes" id="UP001367676">
    <property type="component" value="Unassembled WGS sequence"/>
</dbReference>
<dbReference type="PROSITE" id="PS50103">
    <property type="entry name" value="ZF_C3H1"/>
    <property type="match status" value="3"/>
</dbReference>
<comment type="subcellular location">
    <subcellularLocation>
        <location evidence="1">Cytoplasm</location>
    </subcellularLocation>
</comment>
<evidence type="ECO:0000313" key="14">
    <source>
        <dbReference type="Proteomes" id="UP001367676"/>
    </source>
</evidence>
<dbReference type="SMART" id="SM00356">
    <property type="entry name" value="ZnF_C3H1"/>
    <property type="match status" value="5"/>
</dbReference>
<evidence type="ECO:0000256" key="1">
    <source>
        <dbReference type="ARBA" id="ARBA00004496"/>
    </source>
</evidence>
<dbReference type="GO" id="GO:0005737">
    <property type="term" value="C:cytoplasm"/>
    <property type="evidence" value="ECO:0007669"/>
    <property type="project" value="UniProtKB-SubCell"/>
</dbReference>
<evidence type="ECO:0000256" key="2">
    <source>
        <dbReference type="ARBA" id="ARBA00008808"/>
    </source>
</evidence>
<gene>
    <name evidence="13" type="ORF">V9T40_012281</name>
</gene>
<proteinExistence type="inferred from homology"/>
<dbReference type="InterPro" id="IPR000571">
    <property type="entry name" value="Znf_CCCH"/>
</dbReference>
<feature type="domain" description="C3H1-type" evidence="12">
    <location>
        <begin position="230"/>
        <end position="264"/>
    </location>
</feature>
<protein>
    <recommendedName>
        <fullName evidence="15">RING finger protein unkempt</fullName>
    </recommendedName>
</protein>
<reference evidence="13 14" key="1">
    <citation type="submission" date="2024-03" db="EMBL/GenBank/DDBJ databases">
        <title>Adaptation during the transition from Ophiocordyceps entomopathogen to insect associate is accompanied by gene loss and intensified selection.</title>
        <authorList>
            <person name="Ward C.M."/>
            <person name="Onetto C.A."/>
            <person name="Borneman A.R."/>
        </authorList>
    </citation>
    <scope>NUCLEOTIDE SEQUENCE [LARGE SCALE GENOMIC DNA]</scope>
    <source>
        <strain evidence="13">AWRI1</strain>
        <tissue evidence="13">Single Adult Female</tissue>
    </source>
</reference>
<keyword evidence="9" id="KW-0175">Coiled coil</keyword>
<keyword evidence="6 8" id="KW-0863">Zinc-finger</keyword>
<dbReference type="Pfam" id="PF25427">
    <property type="entry name" value="zf-CCCH_UNK"/>
    <property type="match status" value="1"/>
</dbReference>
<feature type="domain" description="C3H1-type" evidence="12">
    <location>
        <begin position="272"/>
        <end position="300"/>
    </location>
</feature>
<evidence type="ECO:0000256" key="5">
    <source>
        <dbReference type="ARBA" id="ARBA00022737"/>
    </source>
</evidence>
<keyword evidence="14" id="KW-1185">Reference proteome</keyword>
<evidence type="ECO:0000256" key="8">
    <source>
        <dbReference type="PROSITE-ProRule" id="PRU00723"/>
    </source>
</evidence>
<dbReference type="InterPro" id="IPR036855">
    <property type="entry name" value="Znf_CCCH_sf"/>
</dbReference>
<evidence type="ECO:0000256" key="7">
    <source>
        <dbReference type="ARBA" id="ARBA00022833"/>
    </source>
</evidence>
<evidence type="ECO:0000259" key="12">
    <source>
        <dbReference type="PROSITE" id="PS50103"/>
    </source>
</evidence>
<dbReference type="Pfam" id="PF18384">
    <property type="entry name" value="zf_CCCH_5"/>
    <property type="match status" value="1"/>
</dbReference>
<dbReference type="CDD" id="cd16614">
    <property type="entry name" value="RING-HC_UNK-like"/>
    <property type="match status" value="1"/>
</dbReference>
<evidence type="ECO:0000259" key="11">
    <source>
        <dbReference type="PROSITE" id="PS50089"/>
    </source>
</evidence>
<comment type="similarity">
    <text evidence="2">Belongs to the unkempt family.</text>
</comment>
<feature type="compositionally biased region" description="Acidic residues" evidence="10">
    <location>
        <begin position="339"/>
        <end position="352"/>
    </location>
</feature>
<feature type="domain" description="RING-type" evidence="11">
    <location>
        <begin position="734"/>
        <end position="769"/>
    </location>
</feature>
<keyword evidence="4 8" id="KW-0479">Metal-binding</keyword>
<dbReference type="PANTHER" id="PTHR14493:SF50">
    <property type="entry name" value="RING FINGER PROTEIN UNKEMPT"/>
    <property type="match status" value="1"/>
</dbReference>
<evidence type="ECO:0000256" key="3">
    <source>
        <dbReference type="ARBA" id="ARBA00022490"/>
    </source>
</evidence>
<dbReference type="GO" id="GO:0008270">
    <property type="term" value="F:zinc ion binding"/>
    <property type="evidence" value="ECO:0007669"/>
    <property type="project" value="UniProtKB-KW"/>
</dbReference>
<dbReference type="InterPro" id="IPR045234">
    <property type="entry name" value="Unkempt-like"/>
</dbReference>
<dbReference type="EMBL" id="JBBCAQ010000036">
    <property type="protein sequence ID" value="KAK7575995.1"/>
    <property type="molecule type" value="Genomic_DNA"/>
</dbReference>
<comment type="caution">
    <text evidence="13">The sequence shown here is derived from an EMBL/GenBank/DDBJ whole genome shotgun (WGS) entry which is preliminary data.</text>
</comment>
<keyword evidence="7 8" id="KW-0862">Zinc</keyword>
<dbReference type="Pfam" id="PF23035">
    <property type="entry name" value="zf-CCCH_UNK-like_4th"/>
    <property type="match status" value="1"/>
</dbReference>
<dbReference type="Gene3D" id="4.10.1000.10">
    <property type="entry name" value="Zinc finger, CCCH-type"/>
    <property type="match status" value="2"/>
</dbReference>
<name>A0AAN9T982_9HEMI</name>
<feature type="zinc finger region" description="C3H1-type" evidence="8">
    <location>
        <begin position="272"/>
        <end position="300"/>
    </location>
</feature>
<feature type="compositionally biased region" description="Basic and acidic residues" evidence="10">
    <location>
        <begin position="329"/>
        <end position="338"/>
    </location>
</feature>
<dbReference type="PANTHER" id="PTHR14493">
    <property type="entry name" value="UNKEMPT FAMILY MEMBER"/>
    <property type="match status" value="1"/>
</dbReference>
<feature type="region of interest" description="Disordered" evidence="10">
    <location>
        <begin position="329"/>
        <end position="374"/>
    </location>
</feature>
<evidence type="ECO:0000313" key="13">
    <source>
        <dbReference type="EMBL" id="KAK7575995.1"/>
    </source>
</evidence>
<dbReference type="InterPro" id="IPR013083">
    <property type="entry name" value="Znf_RING/FYVE/PHD"/>
</dbReference>
<organism evidence="13 14">
    <name type="scientific">Parthenolecanium corni</name>
    <dbReference type="NCBI Taxonomy" id="536013"/>
    <lineage>
        <taxon>Eukaryota</taxon>
        <taxon>Metazoa</taxon>
        <taxon>Ecdysozoa</taxon>
        <taxon>Arthropoda</taxon>
        <taxon>Hexapoda</taxon>
        <taxon>Insecta</taxon>
        <taxon>Pterygota</taxon>
        <taxon>Neoptera</taxon>
        <taxon>Paraneoptera</taxon>
        <taxon>Hemiptera</taxon>
        <taxon>Sternorrhyncha</taxon>
        <taxon>Coccoidea</taxon>
        <taxon>Coccidae</taxon>
        <taxon>Parthenolecanium</taxon>
    </lineage>
</organism>
<evidence type="ECO:0000256" key="6">
    <source>
        <dbReference type="ARBA" id="ARBA00022771"/>
    </source>
</evidence>
<evidence type="ECO:0000256" key="9">
    <source>
        <dbReference type="SAM" id="Coils"/>
    </source>
</evidence>
<dbReference type="PROSITE" id="PS50089">
    <property type="entry name" value="ZF_RING_2"/>
    <property type="match status" value="1"/>
</dbReference>
<evidence type="ECO:0000256" key="4">
    <source>
        <dbReference type="ARBA" id="ARBA00022723"/>
    </source>
</evidence>
<feature type="compositionally biased region" description="Polar residues" evidence="10">
    <location>
        <begin position="356"/>
        <end position="374"/>
    </location>
</feature>
<dbReference type="InterPro" id="IPR057295">
    <property type="entry name" value="UNK_Znf_4"/>
</dbReference>
<dbReference type="Pfam" id="PF23261">
    <property type="entry name" value="zf-CCCH_11"/>
    <property type="match status" value="1"/>
</dbReference>
<evidence type="ECO:0008006" key="15">
    <source>
        <dbReference type="Google" id="ProtNLM"/>
    </source>
</evidence>
<dbReference type="SUPFAM" id="SSF90229">
    <property type="entry name" value="CCCH zinc finger"/>
    <property type="match status" value="1"/>
</dbReference>
<evidence type="ECO:0000256" key="10">
    <source>
        <dbReference type="SAM" id="MobiDB-lite"/>
    </source>
</evidence>
<feature type="zinc finger region" description="C3H1-type" evidence="8">
    <location>
        <begin position="230"/>
        <end position="264"/>
    </location>
</feature>
<dbReference type="Pfam" id="PF00642">
    <property type="entry name" value="zf-CCCH"/>
    <property type="match status" value="1"/>
</dbReference>